<dbReference type="Pfam" id="PF04324">
    <property type="entry name" value="Fer2_BFD"/>
    <property type="match status" value="1"/>
</dbReference>
<evidence type="ECO:0000259" key="9">
    <source>
        <dbReference type="Pfam" id="PF04324"/>
    </source>
</evidence>
<dbReference type="PANTHER" id="PTHR37424">
    <property type="entry name" value="BACTERIOFERRITIN-ASSOCIATED FERREDOXIN"/>
    <property type="match status" value="1"/>
</dbReference>
<organism evidence="10 11">
    <name type="scientific">Methylobacillus flagellatus (strain ATCC 51484 / DSM 6875 / VKM B-1610 / KT)</name>
    <dbReference type="NCBI Taxonomy" id="265072"/>
    <lineage>
        <taxon>Bacteria</taxon>
        <taxon>Pseudomonadati</taxon>
        <taxon>Pseudomonadota</taxon>
        <taxon>Betaproteobacteria</taxon>
        <taxon>Nitrosomonadales</taxon>
        <taxon>Methylophilaceae</taxon>
        <taxon>Methylobacillus</taxon>
    </lineage>
</organism>
<keyword evidence="6" id="KW-0411">Iron-sulfur</keyword>
<keyword evidence="5" id="KW-0408">Iron</keyword>
<evidence type="ECO:0000256" key="3">
    <source>
        <dbReference type="ARBA" id="ARBA00022723"/>
    </source>
</evidence>
<dbReference type="GO" id="GO:0046872">
    <property type="term" value="F:metal ion binding"/>
    <property type="evidence" value="ECO:0007669"/>
    <property type="project" value="UniProtKB-KW"/>
</dbReference>
<proteinExistence type="inferred from homology"/>
<gene>
    <name evidence="10" type="ordered locus">Mfla_0638</name>
</gene>
<keyword evidence="3" id="KW-0479">Metal-binding</keyword>
<protein>
    <recommendedName>
        <fullName evidence="7">Bacterioferritin-associated ferredoxin</fullName>
    </recommendedName>
</protein>
<keyword evidence="11" id="KW-1185">Reference proteome</keyword>
<evidence type="ECO:0000256" key="4">
    <source>
        <dbReference type="ARBA" id="ARBA00022982"/>
    </source>
</evidence>
<evidence type="ECO:0000256" key="7">
    <source>
        <dbReference type="ARBA" id="ARBA00039386"/>
    </source>
</evidence>
<evidence type="ECO:0000256" key="2">
    <source>
        <dbReference type="ARBA" id="ARBA00022714"/>
    </source>
</evidence>
<dbReference type="STRING" id="265072.Mfla_0638"/>
<dbReference type="InterPro" id="IPR052371">
    <property type="entry name" value="BFD-associated_ferredoxin"/>
</dbReference>
<dbReference type="EMBL" id="CP000284">
    <property type="protein sequence ID" value="ABE48908.1"/>
    <property type="molecule type" value="Genomic_DNA"/>
</dbReference>
<dbReference type="Proteomes" id="UP000002440">
    <property type="component" value="Chromosome"/>
</dbReference>
<dbReference type="AlphaFoldDB" id="Q1H3M9"/>
<keyword evidence="4" id="KW-0249">Electron transport</keyword>
<dbReference type="InterPro" id="IPR007419">
    <property type="entry name" value="BFD-like_2Fe2S-bd_dom"/>
</dbReference>
<evidence type="ECO:0000256" key="1">
    <source>
        <dbReference type="ARBA" id="ARBA00022448"/>
    </source>
</evidence>
<feature type="domain" description="BFD-like [2Fe-2S]-binding" evidence="9">
    <location>
        <begin position="14"/>
        <end position="62"/>
    </location>
</feature>
<evidence type="ECO:0000256" key="8">
    <source>
        <dbReference type="ARBA" id="ARBA00046332"/>
    </source>
</evidence>
<keyword evidence="1" id="KW-0813">Transport</keyword>
<dbReference type="eggNOG" id="COG2906">
    <property type="taxonomic scope" value="Bacteria"/>
</dbReference>
<comment type="similarity">
    <text evidence="8">Belongs to the Bfd family.</text>
</comment>
<dbReference type="PANTHER" id="PTHR37424:SF1">
    <property type="entry name" value="BACTERIOFERRITIN-ASSOCIATED FERREDOXIN"/>
    <property type="match status" value="1"/>
</dbReference>
<evidence type="ECO:0000313" key="10">
    <source>
        <dbReference type="EMBL" id="ABE48908.1"/>
    </source>
</evidence>
<name>Q1H3M9_METFK</name>
<dbReference type="KEGG" id="mfa:Mfla_0638"/>
<evidence type="ECO:0000256" key="5">
    <source>
        <dbReference type="ARBA" id="ARBA00023004"/>
    </source>
</evidence>
<evidence type="ECO:0000256" key="6">
    <source>
        <dbReference type="ARBA" id="ARBA00023014"/>
    </source>
</evidence>
<dbReference type="Gene3D" id="1.10.10.1100">
    <property type="entry name" value="BFD-like [2Fe-2S]-binding domain"/>
    <property type="match status" value="1"/>
</dbReference>
<evidence type="ECO:0000313" key="11">
    <source>
        <dbReference type="Proteomes" id="UP000002440"/>
    </source>
</evidence>
<dbReference type="InterPro" id="IPR041854">
    <property type="entry name" value="BFD-like_2Fe2S-bd_dom_sf"/>
</dbReference>
<sequence>MLIQQEKAADRFMYVCVCRAITDRQILQAARAGASSLKDLRRDLGVATECGQCASCAKQCLREAHQDSDIAMPISFA</sequence>
<dbReference type="GO" id="GO:0051537">
    <property type="term" value="F:2 iron, 2 sulfur cluster binding"/>
    <property type="evidence" value="ECO:0007669"/>
    <property type="project" value="UniProtKB-KW"/>
</dbReference>
<keyword evidence="2" id="KW-0001">2Fe-2S</keyword>
<accession>Q1H3M9</accession>
<reference evidence="10 11" key="1">
    <citation type="submission" date="2006-03" db="EMBL/GenBank/DDBJ databases">
        <title>Complete sequence of Methylobacillus flagellatus KT.</title>
        <authorList>
            <consortium name="US DOE Joint Genome Institute"/>
            <person name="Copeland A."/>
            <person name="Lucas S."/>
            <person name="Lapidus A."/>
            <person name="Barry K."/>
            <person name="Detter J.C."/>
            <person name="Glavina del Rio T."/>
            <person name="Hammon N."/>
            <person name="Israni S."/>
            <person name="Dalin E."/>
            <person name="Tice H."/>
            <person name="Pitluck S."/>
            <person name="Brettin T."/>
            <person name="Bruce D."/>
            <person name="Han C."/>
            <person name="Tapia R."/>
            <person name="Saunders E."/>
            <person name="Gilna P."/>
            <person name="Schmutz J."/>
            <person name="Larimer F."/>
            <person name="Land M."/>
            <person name="Kyrpides N."/>
            <person name="Anderson I."/>
            <person name="Richardson P."/>
        </authorList>
    </citation>
    <scope>NUCLEOTIDE SEQUENCE [LARGE SCALE GENOMIC DNA]</scope>
    <source>
        <strain evidence="11">KT / ATCC 51484 / DSM 6875</strain>
    </source>
</reference>
<dbReference type="HOGENOM" id="CLU_159205_2_2_4"/>